<dbReference type="AlphaFoldDB" id="T2J5H8"/>
<accession>T2J5H8</accession>
<gene>
    <name evidence="2" type="ORF">CWATWH0401_4008</name>
</gene>
<proteinExistence type="predicted"/>
<keyword evidence="1" id="KW-0812">Transmembrane</keyword>
<evidence type="ECO:0000313" key="2">
    <source>
        <dbReference type="EMBL" id="CCQ60455.1"/>
    </source>
</evidence>
<sequence>MENFLSILRGNPLVSFTILLLVILTLPPIF</sequence>
<protein>
    <submittedName>
        <fullName evidence="2">Uncharacterized protein</fullName>
    </submittedName>
</protein>
<keyword evidence="1" id="KW-0472">Membrane</keyword>
<reference evidence="2 3" key="1">
    <citation type="submission" date="2013-01" db="EMBL/GenBank/DDBJ databases">
        <authorList>
            <person name="Bench S."/>
        </authorList>
    </citation>
    <scope>NUCLEOTIDE SEQUENCE [LARGE SCALE GENOMIC DNA]</scope>
    <source>
        <strain evidence="2 3">WH 0401</strain>
    </source>
</reference>
<feature type="transmembrane region" description="Helical" evidence="1">
    <location>
        <begin position="12"/>
        <end position="29"/>
    </location>
</feature>
<dbReference type="Proteomes" id="UP000018198">
    <property type="component" value="Unassembled WGS sequence"/>
</dbReference>
<reference evidence="2 3" key="2">
    <citation type="submission" date="2013-09" db="EMBL/GenBank/DDBJ databases">
        <title>Whole genome comparison of six Crocosphaera watsonii strains with differing phenotypes.</title>
        <authorList>
            <person name="Bench S.R."/>
            <person name="Heller P."/>
            <person name="Frank I."/>
            <person name="Arciniega M."/>
            <person name="Shilova I.N."/>
            <person name="Zehr J.P."/>
        </authorList>
    </citation>
    <scope>NUCLEOTIDE SEQUENCE [LARGE SCALE GENOMIC DNA]</scope>
    <source>
        <strain evidence="2 3">WH 0401</strain>
    </source>
</reference>
<evidence type="ECO:0000313" key="3">
    <source>
        <dbReference type="Proteomes" id="UP000018198"/>
    </source>
</evidence>
<keyword evidence="1" id="KW-1133">Transmembrane helix</keyword>
<name>T2J5H8_CROWT</name>
<evidence type="ECO:0000256" key="1">
    <source>
        <dbReference type="SAM" id="Phobius"/>
    </source>
</evidence>
<organism evidence="2 3">
    <name type="scientific">Crocosphaera watsonii WH 0401</name>
    <dbReference type="NCBI Taxonomy" id="555881"/>
    <lineage>
        <taxon>Bacteria</taxon>
        <taxon>Bacillati</taxon>
        <taxon>Cyanobacteriota</taxon>
        <taxon>Cyanophyceae</taxon>
        <taxon>Oscillatoriophycideae</taxon>
        <taxon>Chroococcales</taxon>
        <taxon>Aphanothecaceae</taxon>
        <taxon>Crocosphaera</taxon>
    </lineage>
</organism>
<dbReference type="EMBL" id="CAQM01000152">
    <property type="protein sequence ID" value="CCQ60455.1"/>
    <property type="molecule type" value="Genomic_DNA"/>
</dbReference>
<comment type="caution">
    <text evidence="2">The sequence shown here is derived from an EMBL/GenBank/DDBJ whole genome shotgun (WGS) entry which is preliminary data.</text>
</comment>